<evidence type="ECO:0000256" key="5">
    <source>
        <dbReference type="ARBA" id="ARBA00022840"/>
    </source>
</evidence>
<reference evidence="11 12" key="1">
    <citation type="journal article" date="2019" name="Nat. Microbiol.">
        <title>Mediterranean grassland soil C-N compound turnover is dependent on rainfall and depth, and is mediated by genomically divergent microorganisms.</title>
        <authorList>
            <person name="Diamond S."/>
            <person name="Andeer P.F."/>
            <person name="Li Z."/>
            <person name="Crits-Christoph A."/>
            <person name="Burstein D."/>
            <person name="Anantharaman K."/>
            <person name="Lane K.R."/>
            <person name="Thomas B.C."/>
            <person name="Pan C."/>
            <person name="Northen T.R."/>
            <person name="Banfield J.F."/>
        </authorList>
    </citation>
    <scope>NUCLEOTIDE SEQUENCE [LARGE SCALE GENOMIC DNA]</scope>
    <source>
        <strain evidence="11">WS_2</strain>
    </source>
</reference>
<dbReference type="SUPFAM" id="SSF52540">
    <property type="entry name" value="P-loop containing nucleoside triphosphate hydrolases"/>
    <property type="match status" value="1"/>
</dbReference>
<comment type="similarity">
    <text evidence="1 8">Belongs to the cytidylate kinase family. Type 1 subfamily.</text>
</comment>
<comment type="catalytic activity">
    <reaction evidence="6 8">
        <text>dCMP + ATP = dCDP + ADP</text>
        <dbReference type="Rhea" id="RHEA:25094"/>
        <dbReference type="ChEBI" id="CHEBI:30616"/>
        <dbReference type="ChEBI" id="CHEBI:57566"/>
        <dbReference type="ChEBI" id="CHEBI:58593"/>
        <dbReference type="ChEBI" id="CHEBI:456216"/>
        <dbReference type="EC" id="2.7.4.25"/>
    </reaction>
</comment>
<comment type="subcellular location">
    <subcellularLocation>
        <location evidence="8">Cytoplasm</location>
    </subcellularLocation>
</comment>
<dbReference type="EC" id="2.7.4.25" evidence="8"/>
<evidence type="ECO:0000256" key="9">
    <source>
        <dbReference type="SAM" id="MobiDB-lite"/>
    </source>
</evidence>
<dbReference type="GO" id="GO:0036430">
    <property type="term" value="F:CMP kinase activity"/>
    <property type="evidence" value="ECO:0007669"/>
    <property type="project" value="RHEA"/>
</dbReference>
<dbReference type="Proteomes" id="UP000317716">
    <property type="component" value="Unassembled WGS sequence"/>
</dbReference>
<accession>A0A538SZJ9</accession>
<dbReference type="CDD" id="cd02020">
    <property type="entry name" value="CMPK"/>
    <property type="match status" value="1"/>
</dbReference>
<feature type="region of interest" description="Disordered" evidence="9">
    <location>
        <begin position="177"/>
        <end position="201"/>
    </location>
</feature>
<dbReference type="Pfam" id="PF02224">
    <property type="entry name" value="Cytidylate_kin"/>
    <property type="match status" value="1"/>
</dbReference>
<evidence type="ECO:0000256" key="7">
    <source>
        <dbReference type="ARBA" id="ARBA00048478"/>
    </source>
</evidence>
<keyword evidence="4 8" id="KW-0418">Kinase</keyword>
<organism evidence="11 12">
    <name type="scientific">Eiseniibacteriota bacterium</name>
    <dbReference type="NCBI Taxonomy" id="2212470"/>
    <lineage>
        <taxon>Bacteria</taxon>
        <taxon>Candidatus Eiseniibacteriota</taxon>
    </lineage>
</organism>
<dbReference type="InterPro" id="IPR011994">
    <property type="entry name" value="Cytidylate_kinase_dom"/>
</dbReference>
<dbReference type="GO" id="GO:0005829">
    <property type="term" value="C:cytosol"/>
    <property type="evidence" value="ECO:0007669"/>
    <property type="project" value="TreeGrafter"/>
</dbReference>
<evidence type="ECO:0000256" key="1">
    <source>
        <dbReference type="ARBA" id="ARBA00009427"/>
    </source>
</evidence>
<dbReference type="Gene3D" id="3.40.50.300">
    <property type="entry name" value="P-loop containing nucleotide triphosphate hydrolases"/>
    <property type="match status" value="1"/>
</dbReference>
<name>A0A538SZJ9_UNCEI</name>
<keyword evidence="5 8" id="KW-0067">ATP-binding</keyword>
<evidence type="ECO:0000313" key="12">
    <source>
        <dbReference type="Proteomes" id="UP000317716"/>
    </source>
</evidence>
<comment type="catalytic activity">
    <reaction evidence="7 8">
        <text>CMP + ATP = CDP + ADP</text>
        <dbReference type="Rhea" id="RHEA:11600"/>
        <dbReference type="ChEBI" id="CHEBI:30616"/>
        <dbReference type="ChEBI" id="CHEBI:58069"/>
        <dbReference type="ChEBI" id="CHEBI:60377"/>
        <dbReference type="ChEBI" id="CHEBI:456216"/>
        <dbReference type="EC" id="2.7.4.25"/>
    </reaction>
</comment>
<dbReference type="InterPro" id="IPR003136">
    <property type="entry name" value="Cytidylate_kin"/>
</dbReference>
<keyword evidence="8" id="KW-0963">Cytoplasm</keyword>
<dbReference type="HAMAP" id="MF_00238">
    <property type="entry name" value="Cytidyl_kinase_type1"/>
    <property type="match status" value="1"/>
</dbReference>
<protein>
    <recommendedName>
        <fullName evidence="8">Cytidylate kinase</fullName>
        <shortName evidence="8">CK</shortName>
        <ecNumber evidence="8">2.7.4.25</ecNumber>
    </recommendedName>
    <alternativeName>
        <fullName evidence="8">Cytidine monophosphate kinase</fullName>
        <shortName evidence="8">CMP kinase</shortName>
    </alternativeName>
</protein>
<keyword evidence="3 8" id="KW-0547">Nucleotide-binding</keyword>
<dbReference type="GO" id="GO:0015949">
    <property type="term" value="P:nucleobase-containing small molecule interconversion"/>
    <property type="evidence" value="ECO:0007669"/>
    <property type="project" value="TreeGrafter"/>
</dbReference>
<evidence type="ECO:0000256" key="3">
    <source>
        <dbReference type="ARBA" id="ARBA00022741"/>
    </source>
</evidence>
<feature type="compositionally biased region" description="Basic and acidic residues" evidence="9">
    <location>
        <begin position="177"/>
        <end position="200"/>
    </location>
</feature>
<evidence type="ECO:0000256" key="4">
    <source>
        <dbReference type="ARBA" id="ARBA00022777"/>
    </source>
</evidence>
<dbReference type="GO" id="GO:0005524">
    <property type="term" value="F:ATP binding"/>
    <property type="evidence" value="ECO:0007669"/>
    <property type="project" value="UniProtKB-UniRule"/>
</dbReference>
<gene>
    <name evidence="8" type="primary">cmk</name>
    <name evidence="11" type="ORF">E6K72_04330</name>
</gene>
<dbReference type="InterPro" id="IPR027417">
    <property type="entry name" value="P-loop_NTPase"/>
</dbReference>
<evidence type="ECO:0000256" key="2">
    <source>
        <dbReference type="ARBA" id="ARBA00022679"/>
    </source>
</evidence>
<evidence type="ECO:0000259" key="10">
    <source>
        <dbReference type="Pfam" id="PF02224"/>
    </source>
</evidence>
<dbReference type="AlphaFoldDB" id="A0A538SZJ9"/>
<dbReference type="GO" id="GO:0036431">
    <property type="term" value="F:dCMP kinase activity"/>
    <property type="evidence" value="ECO:0007669"/>
    <property type="project" value="InterPro"/>
</dbReference>
<dbReference type="NCBIfam" id="TIGR00017">
    <property type="entry name" value="cmk"/>
    <property type="match status" value="1"/>
</dbReference>
<keyword evidence="2 8" id="KW-0808">Transferase</keyword>
<dbReference type="PANTHER" id="PTHR21299">
    <property type="entry name" value="CYTIDYLATE KINASE/PANTOATE-BETA-ALANINE LIGASE"/>
    <property type="match status" value="1"/>
</dbReference>
<evidence type="ECO:0000256" key="8">
    <source>
        <dbReference type="HAMAP-Rule" id="MF_00238"/>
    </source>
</evidence>
<evidence type="ECO:0000313" key="11">
    <source>
        <dbReference type="EMBL" id="TMQ56796.1"/>
    </source>
</evidence>
<feature type="domain" description="Cytidylate kinase" evidence="10">
    <location>
        <begin position="5"/>
        <end position="217"/>
    </location>
</feature>
<dbReference type="EMBL" id="VBOS01000149">
    <property type="protein sequence ID" value="TMQ56796.1"/>
    <property type="molecule type" value="Genomic_DNA"/>
</dbReference>
<dbReference type="GO" id="GO:0006220">
    <property type="term" value="P:pyrimidine nucleotide metabolic process"/>
    <property type="evidence" value="ECO:0007669"/>
    <property type="project" value="UniProtKB-UniRule"/>
</dbReference>
<dbReference type="PANTHER" id="PTHR21299:SF2">
    <property type="entry name" value="CYTIDYLATE KINASE"/>
    <property type="match status" value="1"/>
</dbReference>
<proteinExistence type="inferred from homology"/>
<sequence length="230" mass="25093">MSFVVTIDGPAGAGKSTTARAVAARLGFHYVDTGALYRALALKVQESGVSPDDPAAVRRCIESAQVDLSGSPDHTHVWLDGRDVSREIRTPAVSELSSRLAAMPDVRARLVETQRALALRGPLVAEGRDLGTVVFPAAEVKIFLDASVDERARRRARDLQERGIAASLDEVREEIVRRDRRDRDRAQSPLRPSDDAKVIDTTEMDLEPQVEAVLAVVTAHPACPRVEESR</sequence>
<evidence type="ECO:0000256" key="6">
    <source>
        <dbReference type="ARBA" id="ARBA00047615"/>
    </source>
</evidence>
<feature type="binding site" evidence="8">
    <location>
        <begin position="9"/>
        <end position="17"/>
    </location>
    <ligand>
        <name>ATP</name>
        <dbReference type="ChEBI" id="CHEBI:30616"/>
    </ligand>
</feature>
<comment type="caution">
    <text evidence="11">The sequence shown here is derived from an EMBL/GenBank/DDBJ whole genome shotgun (WGS) entry which is preliminary data.</text>
</comment>